<feature type="compositionally biased region" description="Basic and acidic residues" evidence="1">
    <location>
        <begin position="1"/>
        <end position="10"/>
    </location>
</feature>
<evidence type="ECO:0000313" key="3">
    <source>
        <dbReference type="Proteomes" id="UP000799291"/>
    </source>
</evidence>
<dbReference type="Proteomes" id="UP000799291">
    <property type="component" value="Unassembled WGS sequence"/>
</dbReference>
<dbReference type="EMBL" id="MU005570">
    <property type="protein sequence ID" value="KAF2691159.1"/>
    <property type="molecule type" value="Genomic_DNA"/>
</dbReference>
<feature type="compositionally biased region" description="Polar residues" evidence="1">
    <location>
        <begin position="287"/>
        <end position="306"/>
    </location>
</feature>
<dbReference type="OrthoDB" id="4204700at2759"/>
<feature type="region of interest" description="Disordered" evidence="1">
    <location>
        <begin position="219"/>
        <end position="416"/>
    </location>
</feature>
<evidence type="ECO:0000256" key="1">
    <source>
        <dbReference type="SAM" id="MobiDB-lite"/>
    </source>
</evidence>
<dbReference type="AlphaFoldDB" id="A0A6G1JLX7"/>
<sequence length="416" mass="46634">MVLEDLDKAPDSFTDNPYPSETDPYASTSSPSTGRYDSSTLPQPIPILGPLIGFSEYSVRFKVESTLKFAEYKVHRPLTAEETQALAIHLHKLEQSKSYFSAVGLGLGVWRWYSTMSTNRYPFYLPKPESINPNKFLFVQGPMAQYARHSWRFTLYFAVASRMGQLLGQVVAQPRAAQDTAKDPRLAQFSADLKASVEAENTKGQGLREKMQNEYAELKTREQAAREAAATARGQRGNTSLPEAPSRRPRNVQKATPADDDMSPTAGNDPWPSASTDSWANADFSYDSAQKPQAREQLTPSGNTWGRRSPRPADDDASPTGGMFEDDVQSQSKPGESAWERLRRGGASSPGQQRTPTGRAQPPHREQREVSTLGDSFAFAETDEERKRAQERAQREFDARLERERQGKDFNEEKRW</sequence>
<feature type="compositionally biased region" description="Low complexity" evidence="1">
    <location>
        <begin position="226"/>
        <end position="237"/>
    </location>
</feature>
<organism evidence="2 3">
    <name type="scientific">Lentithecium fluviatile CBS 122367</name>
    <dbReference type="NCBI Taxonomy" id="1168545"/>
    <lineage>
        <taxon>Eukaryota</taxon>
        <taxon>Fungi</taxon>
        <taxon>Dikarya</taxon>
        <taxon>Ascomycota</taxon>
        <taxon>Pezizomycotina</taxon>
        <taxon>Dothideomycetes</taxon>
        <taxon>Pleosporomycetidae</taxon>
        <taxon>Pleosporales</taxon>
        <taxon>Massarineae</taxon>
        <taxon>Lentitheciaceae</taxon>
        <taxon>Lentithecium</taxon>
    </lineage>
</organism>
<reference evidence="2" key="1">
    <citation type="journal article" date="2020" name="Stud. Mycol.">
        <title>101 Dothideomycetes genomes: a test case for predicting lifestyles and emergence of pathogens.</title>
        <authorList>
            <person name="Haridas S."/>
            <person name="Albert R."/>
            <person name="Binder M."/>
            <person name="Bloem J."/>
            <person name="Labutti K."/>
            <person name="Salamov A."/>
            <person name="Andreopoulos B."/>
            <person name="Baker S."/>
            <person name="Barry K."/>
            <person name="Bills G."/>
            <person name="Bluhm B."/>
            <person name="Cannon C."/>
            <person name="Castanera R."/>
            <person name="Culley D."/>
            <person name="Daum C."/>
            <person name="Ezra D."/>
            <person name="Gonzalez J."/>
            <person name="Henrissat B."/>
            <person name="Kuo A."/>
            <person name="Liang C."/>
            <person name="Lipzen A."/>
            <person name="Lutzoni F."/>
            <person name="Magnuson J."/>
            <person name="Mondo S."/>
            <person name="Nolan M."/>
            <person name="Ohm R."/>
            <person name="Pangilinan J."/>
            <person name="Park H.-J."/>
            <person name="Ramirez L."/>
            <person name="Alfaro M."/>
            <person name="Sun H."/>
            <person name="Tritt A."/>
            <person name="Yoshinaga Y."/>
            <person name="Zwiers L.-H."/>
            <person name="Turgeon B."/>
            <person name="Goodwin S."/>
            <person name="Spatafora J."/>
            <person name="Crous P."/>
            <person name="Grigoriev I."/>
        </authorList>
    </citation>
    <scope>NUCLEOTIDE SEQUENCE</scope>
    <source>
        <strain evidence="2">CBS 122367</strain>
    </source>
</reference>
<feature type="compositionally biased region" description="Polar residues" evidence="1">
    <location>
        <begin position="13"/>
        <end position="39"/>
    </location>
</feature>
<evidence type="ECO:0000313" key="2">
    <source>
        <dbReference type="EMBL" id="KAF2691159.1"/>
    </source>
</evidence>
<keyword evidence="3" id="KW-1185">Reference proteome</keyword>
<gene>
    <name evidence="2" type="ORF">K458DRAFT_412472</name>
</gene>
<name>A0A6G1JLX7_9PLEO</name>
<proteinExistence type="predicted"/>
<feature type="compositionally biased region" description="Polar residues" evidence="1">
    <location>
        <begin position="349"/>
        <end position="358"/>
    </location>
</feature>
<feature type="region of interest" description="Disordered" evidence="1">
    <location>
        <begin position="1"/>
        <end position="39"/>
    </location>
</feature>
<feature type="compositionally biased region" description="Basic and acidic residues" evidence="1">
    <location>
        <begin position="384"/>
        <end position="416"/>
    </location>
</feature>
<accession>A0A6G1JLX7</accession>
<protein>
    <submittedName>
        <fullName evidence="2">Uncharacterized protein</fullName>
    </submittedName>
</protein>